<dbReference type="CDD" id="cd02440">
    <property type="entry name" value="AdoMet_MTases"/>
    <property type="match status" value="1"/>
</dbReference>
<organism evidence="2 3">
    <name type="scientific">Symbiodinium pilosum</name>
    <name type="common">Dinoflagellate</name>
    <dbReference type="NCBI Taxonomy" id="2952"/>
    <lineage>
        <taxon>Eukaryota</taxon>
        <taxon>Sar</taxon>
        <taxon>Alveolata</taxon>
        <taxon>Dinophyceae</taxon>
        <taxon>Suessiales</taxon>
        <taxon>Symbiodiniaceae</taxon>
        <taxon>Symbiodinium</taxon>
    </lineage>
</organism>
<feature type="domain" description="Methyltransferase type 12" evidence="1">
    <location>
        <begin position="78"/>
        <end position="172"/>
    </location>
</feature>
<dbReference type="InterPro" id="IPR013217">
    <property type="entry name" value="Methyltransf_12"/>
</dbReference>
<dbReference type="PANTHER" id="PTHR43861">
    <property type="entry name" value="TRANS-ACONITATE 2-METHYLTRANSFERASE-RELATED"/>
    <property type="match status" value="1"/>
</dbReference>
<accession>A0A812XK71</accession>
<sequence length="242" mass="27005">MPQLAERDLRIQLAKHLLCVIQKETPSRIAATYISSLFDCYAKSFEKSLENLSYQVPQLLIQAILWSQEELCHLQRILDLGAGTGLLGEQLKDLAPRAHIAAVDLSAEMLKQAEMKGCYDELHCADLLDHLADCTRSVSPFDLIVAADVFGYVGDLAPVFRLVYQNLDNKGLFVFSTEKPTGNETVPHYQLQASGRVAHSHEYVLTVAREHGFKVLRDWSCELRAEDGHPVLGHVFSLSCAL</sequence>
<evidence type="ECO:0000313" key="3">
    <source>
        <dbReference type="Proteomes" id="UP000649617"/>
    </source>
</evidence>
<proteinExistence type="predicted"/>
<dbReference type="AlphaFoldDB" id="A0A812XK71"/>
<evidence type="ECO:0000259" key="1">
    <source>
        <dbReference type="Pfam" id="PF08242"/>
    </source>
</evidence>
<comment type="caution">
    <text evidence="2">The sequence shown here is derived from an EMBL/GenBank/DDBJ whole genome shotgun (WGS) entry which is preliminary data.</text>
</comment>
<keyword evidence="3" id="KW-1185">Reference proteome</keyword>
<protein>
    <submittedName>
        <fullName evidence="2">BioC protein</fullName>
    </submittedName>
</protein>
<dbReference type="OrthoDB" id="3647at2759"/>
<dbReference type="SUPFAM" id="SSF53335">
    <property type="entry name" value="S-adenosyl-L-methionine-dependent methyltransferases"/>
    <property type="match status" value="1"/>
</dbReference>
<dbReference type="Gene3D" id="3.40.50.150">
    <property type="entry name" value="Vaccinia Virus protein VP39"/>
    <property type="match status" value="1"/>
</dbReference>
<dbReference type="Proteomes" id="UP000649617">
    <property type="component" value="Unassembled WGS sequence"/>
</dbReference>
<gene>
    <name evidence="2" type="primary">bioC</name>
    <name evidence="2" type="ORF">SPIL2461_LOCUS21033</name>
</gene>
<dbReference type="EMBL" id="CAJNIZ010045859">
    <property type="protein sequence ID" value="CAE7732372.1"/>
    <property type="molecule type" value="Genomic_DNA"/>
</dbReference>
<reference evidence="2" key="1">
    <citation type="submission" date="2021-02" db="EMBL/GenBank/DDBJ databases">
        <authorList>
            <person name="Dougan E. K."/>
            <person name="Rhodes N."/>
            <person name="Thang M."/>
            <person name="Chan C."/>
        </authorList>
    </citation>
    <scope>NUCLEOTIDE SEQUENCE</scope>
</reference>
<name>A0A812XK71_SYMPI</name>
<dbReference type="Pfam" id="PF08242">
    <property type="entry name" value="Methyltransf_12"/>
    <property type="match status" value="1"/>
</dbReference>
<evidence type="ECO:0000313" key="2">
    <source>
        <dbReference type="EMBL" id="CAE7732372.1"/>
    </source>
</evidence>
<dbReference type="InterPro" id="IPR029063">
    <property type="entry name" value="SAM-dependent_MTases_sf"/>
</dbReference>